<dbReference type="OrthoDB" id="9798122at2"/>
<dbReference type="InterPro" id="IPR029058">
    <property type="entry name" value="AB_hydrolase_fold"/>
</dbReference>
<keyword evidence="2" id="KW-1185">Reference proteome</keyword>
<name>D7WCU4_9CORY</name>
<dbReference type="eggNOG" id="COG1073">
    <property type="taxonomic scope" value="Bacteria"/>
</dbReference>
<sequence>MGKTSNIVGVVAGLGAAAAAGHLWKNSRESGTRGLVTRAWLPLFVDLAKDIINRPVTDPEFEPPQWLSGATGGELLRTQKVRALGLNSSMNKGTMWRIEYATTDAHGRPLSATAAVIRSENPWEGTGPRPVIGFAPGTQGTARHCDPSYSFSMFLDARWPFDIVSAYEQPAVNMYVAAGCHVVVTDYPRDPETGKQLYCDHVAGAHSLYDALRAAKHLDVTSDRVGLSGFSQGGGCVAAALEEPEYAPDIPVVAAVCGAPPSDLEDILNHVDGETATFVLPYALDGMMASYPEIAGELLPHLTESAGELLGLARTRCVLGAMPHSARQDTTTWTTDGRTLVDVIKELPITNSLIGDKLLGHTSPQVPTRLWASVHDDIIPYHSTEKLARDWGIELTTRRLFPLLRFDVAKHLVPFFIWMHDDATWLIRQIESSGASGR</sequence>
<dbReference type="SUPFAM" id="SSF53474">
    <property type="entry name" value="alpha/beta-Hydrolases"/>
    <property type="match status" value="1"/>
</dbReference>
<proteinExistence type="predicted"/>
<dbReference type="InterPro" id="IPR005152">
    <property type="entry name" value="Lipase_secreted"/>
</dbReference>
<dbReference type="EMBL" id="ACLJ02000003">
    <property type="protein sequence ID" value="EFK53975.1"/>
    <property type="molecule type" value="Genomic_DNA"/>
</dbReference>
<dbReference type="GO" id="GO:0004806">
    <property type="term" value="F:triacylglycerol lipase activity"/>
    <property type="evidence" value="ECO:0007669"/>
    <property type="project" value="InterPro"/>
</dbReference>
<dbReference type="AlphaFoldDB" id="D7WCU4"/>
<protein>
    <submittedName>
        <fullName evidence="1">Secretory lipase</fullName>
    </submittedName>
</protein>
<reference evidence="1" key="1">
    <citation type="submission" date="2010-06" db="EMBL/GenBank/DDBJ databases">
        <authorList>
            <person name="Muzny D."/>
            <person name="Qin X."/>
            <person name="Buhay C."/>
            <person name="Dugan-Rocha S."/>
            <person name="Ding Y."/>
            <person name="Chen G."/>
            <person name="Hawes A."/>
            <person name="Holder M."/>
            <person name="Jhangiani S."/>
            <person name="Johnson A."/>
            <person name="Khan Z."/>
            <person name="Li Z."/>
            <person name="Liu W."/>
            <person name="Liu X."/>
            <person name="Perez L."/>
            <person name="Shen H."/>
            <person name="Wang Q."/>
            <person name="Watt J."/>
            <person name="Xi L."/>
            <person name="Xin Y."/>
            <person name="Zhou J."/>
            <person name="Deng J."/>
            <person name="Jiang H."/>
            <person name="Liu Y."/>
            <person name="Qu J."/>
            <person name="Song X.-Z."/>
            <person name="Zhang L."/>
            <person name="Villasana D."/>
            <person name="Johnson A."/>
            <person name="Liu J."/>
            <person name="Liyanage D."/>
            <person name="Lorensuhewa L."/>
            <person name="Robinson T."/>
            <person name="Song A."/>
            <person name="Song B.-B."/>
            <person name="Dinh H."/>
            <person name="Thornton R."/>
            <person name="Coyle M."/>
            <person name="Francisco L."/>
            <person name="Jackson L."/>
            <person name="Javaid M."/>
            <person name="Korchina V."/>
            <person name="Kovar C."/>
            <person name="Mata R."/>
            <person name="Mathew T."/>
            <person name="Ngo R."/>
            <person name="Nguyen L."/>
            <person name="Nguyen N."/>
            <person name="Okwuonu G."/>
            <person name="Ongeri F."/>
            <person name="Pham C."/>
            <person name="Simmons D."/>
            <person name="Wilczek-Boney K."/>
            <person name="Hale W."/>
            <person name="Jakkamsetti A."/>
            <person name="Pham P."/>
            <person name="Ruth R."/>
            <person name="San Lucas F."/>
            <person name="Warren J."/>
            <person name="Zhang J."/>
            <person name="Zhao Z."/>
            <person name="Zhou C."/>
            <person name="Zhu D."/>
            <person name="Lee S."/>
            <person name="Bess C."/>
            <person name="Blankenburg K."/>
            <person name="Forbes L."/>
            <person name="Fu Q."/>
            <person name="Gubbala S."/>
            <person name="Hirani K."/>
            <person name="Jayaseelan J.C."/>
            <person name="Lara F."/>
            <person name="Munidasa M."/>
            <person name="Palculict T."/>
            <person name="Patil S."/>
            <person name="Pu L.-L."/>
            <person name="Saada N."/>
            <person name="Tang L."/>
            <person name="Weissenberger G."/>
            <person name="Zhu Y."/>
            <person name="Hemphill L."/>
            <person name="Shang Y."/>
            <person name="Youmans B."/>
            <person name="Ayvaz T."/>
            <person name="Ross M."/>
            <person name="Santibanez J."/>
            <person name="Aqrawi P."/>
            <person name="Gross S."/>
            <person name="Joshi V."/>
            <person name="Fowler G."/>
            <person name="Nazareth L."/>
            <person name="Reid J."/>
            <person name="Worley K."/>
            <person name="Petrosino J."/>
            <person name="Highlander S."/>
            <person name="Gibbs R."/>
        </authorList>
    </citation>
    <scope>NUCLEOTIDE SEQUENCE [LARGE SCALE GENOMIC DNA]</scope>
    <source>
        <strain evidence="1">ATCC 33030</strain>
    </source>
</reference>
<comment type="caution">
    <text evidence="1">The sequence shown here is derived from an EMBL/GenBank/DDBJ whole genome shotgun (WGS) entry which is preliminary data.</text>
</comment>
<dbReference type="ESTHER" id="9cory-d7wcu4">
    <property type="family name" value="Fungal-Bact_LIP"/>
</dbReference>
<gene>
    <name evidence="1" type="ORF">HMPREF0291_11632</name>
</gene>
<evidence type="ECO:0000313" key="1">
    <source>
        <dbReference type="EMBL" id="EFK53975.1"/>
    </source>
</evidence>
<dbReference type="GO" id="GO:0016042">
    <property type="term" value="P:lipid catabolic process"/>
    <property type="evidence" value="ECO:0007669"/>
    <property type="project" value="InterPro"/>
</dbReference>
<dbReference type="PANTHER" id="PTHR34853">
    <property type="match status" value="1"/>
</dbReference>
<evidence type="ECO:0000313" key="2">
    <source>
        <dbReference type="Proteomes" id="UP000004208"/>
    </source>
</evidence>
<dbReference type="Pfam" id="PF03583">
    <property type="entry name" value="LIP"/>
    <property type="match status" value="1"/>
</dbReference>
<dbReference type="Gene3D" id="3.40.50.1820">
    <property type="entry name" value="alpha/beta hydrolase"/>
    <property type="match status" value="1"/>
</dbReference>
<dbReference type="PANTHER" id="PTHR34853:SF1">
    <property type="entry name" value="LIPASE 5"/>
    <property type="match status" value="1"/>
</dbReference>
<dbReference type="HOGENOM" id="CLU_029538_6_0_11"/>
<dbReference type="Proteomes" id="UP000004208">
    <property type="component" value="Unassembled WGS sequence"/>
</dbReference>
<accession>D7WCU4</accession>
<dbReference type="STRING" id="585529.HMPREF0291_11632"/>
<dbReference type="RefSeq" id="WP_005290172.1">
    <property type="nucleotide sequence ID" value="NZ_CM000961.1"/>
</dbReference>
<organism evidence="1 2">
    <name type="scientific">Corynebacterium genitalium ATCC 33030</name>
    <dbReference type="NCBI Taxonomy" id="585529"/>
    <lineage>
        <taxon>Bacteria</taxon>
        <taxon>Bacillati</taxon>
        <taxon>Actinomycetota</taxon>
        <taxon>Actinomycetes</taxon>
        <taxon>Mycobacteriales</taxon>
        <taxon>Corynebacteriaceae</taxon>
        <taxon>Corynebacterium</taxon>
    </lineage>
</organism>
<dbReference type="Gene3D" id="1.10.260.130">
    <property type="match status" value="1"/>
</dbReference>